<accession>A0A6G9ID78</accession>
<reference evidence="1 2" key="1">
    <citation type="submission" date="2020-03" db="EMBL/GenBank/DDBJ databases">
        <title>Complete genome sequence of Orbus sp. IPMB12 (BCRC 80908).</title>
        <authorList>
            <person name="Lo W.-S."/>
            <person name="Chang T.-H."/>
            <person name="Kuo C.-H."/>
        </authorList>
    </citation>
    <scope>NUCLEOTIDE SEQUENCE [LARGE SCALE GENOMIC DNA]</scope>
    <source>
        <strain evidence="1 2">IPMB12</strain>
    </source>
</reference>
<evidence type="ECO:0000313" key="2">
    <source>
        <dbReference type="Proteomes" id="UP000501168"/>
    </source>
</evidence>
<dbReference type="KEGG" id="orb:IPMB12_11095"/>
<protein>
    <submittedName>
        <fullName evidence="1">DNA double-strand break repair nuclease NurA</fullName>
    </submittedName>
</protein>
<sequence length="454" mass="51921">MGTTSRGNKPNEWAAKINHTHIINDPFIKNFISNCFLPKDVDEIDIKSEQIFEKLLPTNNPIQHFLAVDGGYTIVEPKKQFPSAQFAFFQFGAILFGVDDVERLSEKPFIFPEDMKKLHNLQRFKLALPIKNILSHNQESLKNSIRKTLYDFFMISRDHSTFMETLKWFIFQEYSDSPKDTYSLSNDPNLDISTGTGSFELKKEKMNADYTFDSPNGKVYLTDVFRLHEAVDEEHGAGGILGYLTRLIEQLIIVHFIKYIYAYQATLLNSFLFITDGPLSFSGQTANMHKPMRNLCNFLKEKHNLFLVGLEKSGPFVEHAQQISLNPKGDPILKNGEYFLLSNNYTYKYITPGDPTKMHYGSTSYYGGKIIFHSDDNQIFVLTVPTTDKDSNLVPHKKNYKNLEVILLNIQKLKCHMYDDSIIPIALANKLVSLANHPSKVLLDKFVAASLKSD</sequence>
<dbReference type="AlphaFoldDB" id="A0A6G9ID78"/>
<keyword evidence="2" id="KW-1185">Reference proteome</keyword>
<name>A0A6G9ID78_9GAMM</name>
<dbReference type="EMBL" id="CP050253">
    <property type="protein sequence ID" value="QIQ22185.1"/>
    <property type="molecule type" value="Genomic_DNA"/>
</dbReference>
<dbReference type="Proteomes" id="UP000501168">
    <property type="component" value="Chromosome"/>
</dbReference>
<proteinExistence type="predicted"/>
<evidence type="ECO:0000313" key="1">
    <source>
        <dbReference type="EMBL" id="QIQ22185.1"/>
    </source>
</evidence>
<dbReference type="InParanoid" id="A0A6G9ID78"/>
<dbReference type="RefSeq" id="WP_166917482.1">
    <property type="nucleotide sequence ID" value="NZ_CP050253.1"/>
</dbReference>
<organism evidence="1 2">
    <name type="scientific">Zophobihabitans entericus</name>
    <dbReference type="NCBI Taxonomy" id="1635327"/>
    <lineage>
        <taxon>Bacteria</taxon>
        <taxon>Pseudomonadati</taxon>
        <taxon>Pseudomonadota</taxon>
        <taxon>Gammaproteobacteria</taxon>
        <taxon>Orbales</taxon>
        <taxon>Orbaceae</taxon>
        <taxon>Zophobihabitans</taxon>
    </lineage>
</organism>
<gene>
    <name evidence="1" type="ORF">IPMB12_11095</name>
</gene>